<sequence>MARPWALSALLGAAAVAAAVGVSGGAAATLNGTTVRMATPREVAGPFFIDLRKIRRDVTNGRPGVPLYLNLKVLGNCKPDGSGCRPKADALVDIWHADSRGVYSGLPNEGVNATGRDFFRGALLTRPDGSATFRTIVPGWYWTRLAHVHLKVRGAPRPPRGSPAGRRPDDGFVTQLFFPPPFLRRVYATGAYAARSARRGDGGERDAYTATVGTDFELRGDGRKFRALLLAPRPATEGWLRANAFAVPPRWRLRQGKGGELGYVASYTLRLRW</sequence>
<keyword evidence="2" id="KW-1185">Reference proteome</keyword>
<name>A0ACC3C6U9_PYRYE</name>
<comment type="caution">
    <text evidence="1">The sequence shown here is derived from an EMBL/GenBank/DDBJ whole genome shotgun (WGS) entry which is preliminary data.</text>
</comment>
<dbReference type="EMBL" id="CM020619">
    <property type="protein sequence ID" value="KAK1865859.1"/>
    <property type="molecule type" value="Genomic_DNA"/>
</dbReference>
<dbReference type="Proteomes" id="UP000798662">
    <property type="component" value="Chromosome 2"/>
</dbReference>
<accession>A0ACC3C6U9</accession>
<proteinExistence type="predicted"/>
<evidence type="ECO:0000313" key="1">
    <source>
        <dbReference type="EMBL" id="KAK1865859.1"/>
    </source>
</evidence>
<protein>
    <submittedName>
        <fullName evidence="1">Uncharacterized protein</fullName>
    </submittedName>
</protein>
<gene>
    <name evidence="1" type="ORF">I4F81_008382</name>
</gene>
<organism evidence="1 2">
    <name type="scientific">Pyropia yezoensis</name>
    <name type="common">Susabi-nori</name>
    <name type="synonym">Porphyra yezoensis</name>
    <dbReference type="NCBI Taxonomy" id="2788"/>
    <lineage>
        <taxon>Eukaryota</taxon>
        <taxon>Rhodophyta</taxon>
        <taxon>Bangiophyceae</taxon>
        <taxon>Bangiales</taxon>
        <taxon>Bangiaceae</taxon>
        <taxon>Pyropia</taxon>
    </lineage>
</organism>
<evidence type="ECO:0000313" key="2">
    <source>
        <dbReference type="Proteomes" id="UP000798662"/>
    </source>
</evidence>
<reference evidence="1" key="1">
    <citation type="submission" date="2019-11" db="EMBL/GenBank/DDBJ databases">
        <title>Nori genome reveals adaptations in red seaweeds to the harsh intertidal environment.</title>
        <authorList>
            <person name="Wang D."/>
            <person name="Mao Y."/>
        </authorList>
    </citation>
    <scope>NUCLEOTIDE SEQUENCE</scope>
    <source>
        <tissue evidence="1">Gametophyte</tissue>
    </source>
</reference>